<dbReference type="InterPro" id="IPR011335">
    <property type="entry name" value="Restrct_endonuc-II-like"/>
</dbReference>
<proteinExistence type="predicted"/>
<reference evidence="1" key="1">
    <citation type="submission" date="2018-05" db="EMBL/GenBank/DDBJ databases">
        <authorList>
            <person name="Lanie J.A."/>
            <person name="Ng W.-L."/>
            <person name="Kazmierczak K.M."/>
            <person name="Andrzejewski T.M."/>
            <person name="Davidsen T.M."/>
            <person name="Wayne K.J."/>
            <person name="Tettelin H."/>
            <person name="Glass J.I."/>
            <person name="Rusch D."/>
            <person name="Podicherti R."/>
            <person name="Tsui H.-C.T."/>
            <person name="Winkler M.E."/>
        </authorList>
    </citation>
    <scope>NUCLEOTIDE SEQUENCE</scope>
</reference>
<organism evidence="1">
    <name type="scientific">marine metagenome</name>
    <dbReference type="NCBI Taxonomy" id="408172"/>
    <lineage>
        <taxon>unclassified sequences</taxon>
        <taxon>metagenomes</taxon>
        <taxon>ecological metagenomes</taxon>
    </lineage>
</organism>
<dbReference type="InterPro" id="IPR011604">
    <property type="entry name" value="PDDEXK-like_dom_sf"/>
</dbReference>
<sequence length="187" mass="21906">NDWRHKGIDSNDAISIILAGEWTDKLLHSKRDKDNIENSQELDLNPDLIQEARDQYEEKSGIKVFPLFIQDRRFPWLQASIDGFSEDFNKIVKISSTDEAYKNAEKNIFPKTQLQHLLMITGLEEIDYWCYLQNKKGILMTVSRDQSFISKLYKAEKEFAEKLNMKEKSDDLNKEFHDILKSAGMKL</sequence>
<evidence type="ECO:0008006" key="2">
    <source>
        <dbReference type="Google" id="ProtNLM"/>
    </source>
</evidence>
<gene>
    <name evidence="1" type="ORF">METZ01_LOCUS457962</name>
</gene>
<dbReference type="Gene3D" id="3.90.320.10">
    <property type="match status" value="1"/>
</dbReference>
<dbReference type="EMBL" id="UINC01190784">
    <property type="protein sequence ID" value="SVE05108.1"/>
    <property type="molecule type" value="Genomic_DNA"/>
</dbReference>
<accession>A0A383ADF0</accession>
<feature type="non-terminal residue" evidence="1">
    <location>
        <position position="1"/>
    </location>
</feature>
<protein>
    <recommendedName>
        <fullName evidence="2">YqaJ viral recombinase domain-containing protein</fullName>
    </recommendedName>
</protein>
<evidence type="ECO:0000313" key="1">
    <source>
        <dbReference type="EMBL" id="SVE05108.1"/>
    </source>
</evidence>
<name>A0A383ADF0_9ZZZZ</name>
<dbReference type="SUPFAM" id="SSF52980">
    <property type="entry name" value="Restriction endonuclease-like"/>
    <property type="match status" value="1"/>
</dbReference>
<dbReference type="AlphaFoldDB" id="A0A383ADF0"/>